<feature type="domain" description="Transposase IS66 central" evidence="1">
    <location>
        <begin position="116"/>
        <end position="391"/>
    </location>
</feature>
<evidence type="ECO:0000259" key="3">
    <source>
        <dbReference type="Pfam" id="PF13817"/>
    </source>
</evidence>
<dbReference type="Pfam" id="PF03050">
    <property type="entry name" value="DDE_Tnp_IS66"/>
    <property type="match status" value="1"/>
</dbReference>
<dbReference type="AlphaFoldDB" id="A0A1T4JT93"/>
<dbReference type="Pfam" id="PF13005">
    <property type="entry name" value="zf-IS66"/>
    <property type="match status" value="1"/>
</dbReference>
<protein>
    <submittedName>
        <fullName evidence="4">Transposase</fullName>
    </submittedName>
</protein>
<dbReference type="OrthoDB" id="9760067at2"/>
<dbReference type="InterPro" id="IPR039552">
    <property type="entry name" value="IS66_C"/>
</dbReference>
<dbReference type="InterPro" id="IPR004291">
    <property type="entry name" value="Transposase_IS66_central"/>
</dbReference>
<evidence type="ECO:0000313" key="4">
    <source>
        <dbReference type="EMBL" id="SJZ33277.1"/>
    </source>
</evidence>
<name>A0A1T4JT93_9LACT</name>
<dbReference type="PANTHER" id="PTHR33678">
    <property type="entry name" value="BLL1576 PROTEIN"/>
    <property type="match status" value="1"/>
</dbReference>
<evidence type="ECO:0000259" key="2">
    <source>
        <dbReference type="Pfam" id="PF13005"/>
    </source>
</evidence>
<reference evidence="5" key="1">
    <citation type="submission" date="2017-02" db="EMBL/GenBank/DDBJ databases">
        <authorList>
            <person name="Varghese N."/>
            <person name="Submissions S."/>
        </authorList>
    </citation>
    <scope>NUCLEOTIDE SEQUENCE [LARGE SCALE GENOMIC DNA]</scope>
    <source>
        <strain evidence="5">DSM 15739</strain>
    </source>
</reference>
<dbReference type="NCBIfam" id="NF033517">
    <property type="entry name" value="transpos_IS66"/>
    <property type="match status" value="1"/>
</dbReference>
<organism evidence="4 5">
    <name type="scientific">Globicatella sulfidifaciens DSM 15739</name>
    <dbReference type="NCBI Taxonomy" id="1121925"/>
    <lineage>
        <taxon>Bacteria</taxon>
        <taxon>Bacillati</taxon>
        <taxon>Bacillota</taxon>
        <taxon>Bacilli</taxon>
        <taxon>Lactobacillales</taxon>
        <taxon>Aerococcaceae</taxon>
        <taxon>Globicatella</taxon>
    </lineage>
</organism>
<dbReference type="PANTHER" id="PTHR33678:SF1">
    <property type="entry name" value="BLL1576 PROTEIN"/>
    <property type="match status" value="1"/>
</dbReference>
<dbReference type="Pfam" id="PF13817">
    <property type="entry name" value="DDE_Tnp_IS66_C"/>
    <property type="match status" value="1"/>
</dbReference>
<feature type="domain" description="Transposase IS66 zinc-finger binding" evidence="2">
    <location>
        <begin position="51"/>
        <end position="94"/>
    </location>
</feature>
<feature type="domain" description="Transposase IS66 C-terminal" evidence="3">
    <location>
        <begin position="398"/>
        <end position="439"/>
    </location>
</feature>
<keyword evidence="5" id="KW-1185">Reference proteome</keyword>
<dbReference type="EMBL" id="FUWO01000002">
    <property type="protein sequence ID" value="SJZ33277.1"/>
    <property type="molecule type" value="Genomic_DNA"/>
</dbReference>
<sequence>MKMNRQNKCRTLPGEIETIQYTRKKSSGKRQLTLDQFPVEEKHYALEGEACHCPDCQHHLKEIGSHCYRQEIVFIPAQIKRVDHIQHAYKCEHCSQLKDQDVIIKSTVPKAPLNHSLGSASIIAHSIHLKYNLKVPNYRQEADWVKLSLPITRKELTHWQMKVSEQYFLPLYRRLTQELLSQTHLHADETPYRVLESKTNQTYYWVVASGKDAERGITLYQHDAKRSGQVIKELLGDYSGYVHCDMHAAYRQLENAKLVGCWAHVRRKFYEATPKQSKESLGAVGLDYCNQLFRLEEAWAELTPEERLVKRQSELRPVMEAFFDWCRTQEVLPGFKLGKAIQYALNYENTFKTVLEDGHLVLSNNLAERAIKNLVIGRKNWLFSKSFEGAQMNAVILTMVETAKRHGLDSEKYINYLLTHLPNEPVFEKNEVLEAYLPWSELVQRHCQLSIQ</sequence>
<evidence type="ECO:0000313" key="5">
    <source>
        <dbReference type="Proteomes" id="UP000189941"/>
    </source>
</evidence>
<accession>A0A1T4JT93</accession>
<dbReference type="STRING" id="1121925.SAMN02746011_00373"/>
<dbReference type="Proteomes" id="UP000189941">
    <property type="component" value="Unassembled WGS sequence"/>
</dbReference>
<dbReference type="InterPro" id="IPR052344">
    <property type="entry name" value="Transposase-related"/>
</dbReference>
<dbReference type="InterPro" id="IPR024474">
    <property type="entry name" value="Znf_dom_IS66"/>
</dbReference>
<proteinExistence type="predicted"/>
<gene>
    <name evidence="4" type="ORF">SAMN02746011_00373</name>
</gene>
<evidence type="ECO:0000259" key="1">
    <source>
        <dbReference type="Pfam" id="PF03050"/>
    </source>
</evidence>